<name>A0A167I408_CALVF</name>
<keyword evidence="13" id="KW-1185">Reference proteome</keyword>
<dbReference type="GO" id="GO:0016705">
    <property type="term" value="F:oxidoreductase activity, acting on paired donors, with incorporation or reduction of molecular oxygen"/>
    <property type="evidence" value="ECO:0007669"/>
    <property type="project" value="InterPro"/>
</dbReference>
<dbReference type="PRINTS" id="PR00385">
    <property type="entry name" value="P450"/>
</dbReference>
<keyword evidence="8 10" id="KW-0503">Monooxygenase</keyword>
<comment type="cofactor">
    <cofactor evidence="1 9">
        <name>heme</name>
        <dbReference type="ChEBI" id="CHEBI:30413"/>
    </cofactor>
</comment>
<dbReference type="GO" id="GO:0004497">
    <property type="term" value="F:monooxygenase activity"/>
    <property type="evidence" value="ECO:0007669"/>
    <property type="project" value="UniProtKB-KW"/>
</dbReference>
<reference evidence="12 13" key="1">
    <citation type="journal article" date="2016" name="Mol. Biol. Evol.">
        <title>Comparative Genomics of Early-Diverging Mushroom-Forming Fungi Provides Insights into the Origins of Lignocellulose Decay Capabilities.</title>
        <authorList>
            <person name="Nagy L.G."/>
            <person name="Riley R."/>
            <person name="Tritt A."/>
            <person name="Adam C."/>
            <person name="Daum C."/>
            <person name="Floudas D."/>
            <person name="Sun H."/>
            <person name="Yadav J.S."/>
            <person name="Pangilinan J."/>
            <person name="Larsson K.H."/>
            <person name="Matsuura K."/>
            <person name="Barry K."/>
            <person name="Labutti K."/>
            <person name="Kuo R."/>
            <person name="Ohm R.A."/>
            <person name="Bhattacharya S.S."/>
            <person name="Shirouzu T."/>
            <person name="Yoshinaga Y."/>
            <person name="Martin F.M."/>
            <person name="Grigoriev I.V."/>
            <person name="Hibbett D.S."/>
        </authorList>
    </citation>
    <scope>NUCLEOTIDE SEQUENCE [LARGE SCALE GENOMIC DNA]</scope>
    <source>
        <strain evidence="12 13">TUFC12733</strain>
    </source>
</reference>
<feature type="binding site" description="axial binding residue" evidence="9">
    <location>
        <position position="498"/>
    </location>
    <ligand>
        <name>heme</name>
        <dbReference type="ChEBI" id="CHEBI:30413"/>
    </ligand>
    <ligandPart>
        <name>Fe</name>
        <dbReference type="ChEBI" id="CHEBI:18248"/>
    </ligandPart>
</feature>
<keyword evidence="6 10" id="KW-0560">Oxidoreductase</keyword>
<dbReference type="Pfam" id="PF00067">
    <property type="entry name" value="p450"/>
    <property type="match status" value="1"/>
</dbReference>
<dbReference type="InterPro" id="IPR017972">
    <property type="entry name" value="Cyt_P450_CS"/>
</dbReference>
<organism evidence="12 13">
    <name type="scientific">Calocera viscosa (strain TUFC12733)</name>
    <dbReference type="NCBI Taxonomy" id="1330018"/>
    <lineage>
        <taxon>Eukaryota</taxon>
        <taxon>Fungi</taxon>
        <taxon>Dikarya</taxon>
        <taxon>Basidiomycota</taxon>
        <taxon>Agaricomycotina</taxon>
        <taxon>Dacrymycetes</taxon>
        <taxon>Dacrymycetales</taxon>
        <taxon>Dacrymycetaceae</taxon>
        <taxon>Calocera</taxon>
    </lineage>
</organism>
<proteinExistence type="inferred from homology"/>
<evidence type="ECO:0000313" key="13">
    <source>
        <dbReference type="Proteomes" id="UP000076738"/>
    </source>
</evidence>
<dbReference type="GO" id="GO:0020037">
    <property type="term" value="F:heme binding"/>
    <property type="evidence" value="ECO:0007669"/>
    <property type="project" value="InterPro"/>
</dbReference>
<evidence type="ECO:0000256" key="3">
    <source>
        <dbReference type="ARBA" id="ARBA00010617"/>
    </source>
</evidence>
<dbReference type="PANTHER" id="PTHR24305:SF166">
    <property type="entry name" value="CYTOCHROME P450 12A4, MITOCHONDRIAL-RELATED"/>
    <property type="match status" value="1"/>
</dbReference>
<dbReference type="InterPro" id="IPR050121">
    <property type="entry name" value="Cytochrome_P450_monoxygenase"/>
</dbReference>
<feature type="compositionally biased region" description="Low complexity" evidence="11">
    <location>
        <begin position="467"/>
        <end position="486"/>
    </location>
</feature>
<evidence type="ECO:0000256" key="8">
    <source>
        <dbReference type="ARBA" id="ARBA00023033"/>
    </source>
</evidence>
<evidence type="ECO:0000256" key="2">
    <source>
        <dbReference type="ARBA" id="ARBA00005179"/>
    </source>
</evidence>
<dbReference type="InterPro" id="IPR002401">
    <property type="entry name" value="Cyt_P450_E_grp-I"/>
</dbReference>
<dbReference type="InterPro" id="IPR036396">
    <property type="entry name" value="Cyt_P450_sf"/>
</dbReference>
<evidence type="ECO:0000256" key="5">
    <source>
        <dbReference type="ARBA" id="ARBA00022723"/>
    </source>
</evidence>
<dbReference type="PROSITE" id="PS00086">
    <property type="entry name" value="CYTOCHROME_P450"/>
    <property type="match status" value="1"/>
</dbReference>
<keyword evidence="7 9" id="KW-0408">Iron</keyword>
<dbReference type="AlphaFoldDB" id="A0A167I408"/>
<evidence type="ECO:0000313" key="12">
    <source>
        <dbReference type="EMBL" id="KZO92275.1"/>
    </source>
</evidence>
<accession>A0A167I408</accession>
<evidence type="ECO:0000256" key="7">
    <source>
        <dbReference type="ARBA" id="ARBA00023004"/>
    </source>
</evidence>
<feature type="region of interest" description="Disordered" evidence="11">
    <location>
        <begin position="458"/>
        <end position="488"/>
    </location>
</feature>
<keyword evidence="5 9" id="KW-0479">Metal-binding</keyword>
<dbReference type="PANTHER" id="PTHR24305">
    <property type="entry name" value="CYTOCHROME P450"/>
    <property type="match status" value="1"/>
</dbReference>
<dbReference type="Proteomes" id="UP000076738">
    <property type="component" value="Unassembled WGS sequence"/>
</dbReference>
<dbReference type="SUPFAM" id="SSF48264">
    <property type="entry name" value="Cytochrome P450"/>
    <property type="match status" value="1"/>
</dbReference>
<evidence type="ECO:0000256" key="10">
    <source>
        <dbReference type="RuleBase" id="RU000461"/>
    </source>
</evidence>
<dbReference type="STRING" id="1330018.A0A167I408"/>
<sequence>MLLSIIVISLALSVPLDHLTSSYLPFQVPQLLRVGLLCVALYSGLSLAVDLYKRPANPNRYRIVRYRDLPGPRATSLVWGLEKDLYDDSPPGRLLEAWSRQYGGAYAFRGVLGAKNITLTFPAALHHVLTTAVYTYPKPLGGRLWLGNLLGEGVLVSEGARHARQRKQLSRAFTPQALRGQHDVFERCTEKVVDAWQVLLAAAEAGPPAEGKPCDGSGVTIDVQYWANRLSLDAIGLAGFGYSFGSLDSAVEGTGREQHPLAHTFDKLTDSSGTYAAFVLRAVLFVWPGILKMPSKRTKSIGEVRKSLGAEVKRVRQESGTLEGRTVIGILEKQAAEEGSGIDDEEIEAQIMTLVFAGYETTSCAISWALYELALHPSTQTDLRTALRSSPSSAPPLLDAVIRETLRLHPPVLDLHRQAEKDDLVPLGDGRAVWVEKGTVVYVPLNVLGSEGHAGPWNPEQWLKPASSSSTTSDSKEVPSSSSSSSPLWAFSDGPRVCIGRAFAMAEIRTVLSALVGGFDFSPDPGREVEPFVSFVVRPRVRGERKSTLPLLVRRAA</sequence>
<dbReference type="GO" id="GO:0005506">
    <property type="term" value="F:iron ion binding"/>
    <property type="evidence" value="ECO:0007669"/>
    <property type="project" value="InterPro"/>
</dbReference>
<evidence type="ECO:0000256" key="4">
    <source>
        <dbReference type="ARBA" id="ARBA00022617"/>
    </source>
</evidence>
<dbReference type="PRINTS" id="PR00463">
    <property type="entry name" value="EP450I"/>
</dbReference>
<evidence type="ECO:0000256" key="9">
    <source>
        <dbReference type="PIRSR" id="PIRSR602401-1"/>
    </source>
</evidence>
<dbReference type="InterPro" id="IPR001128">
    <property type="entry name" value="Cyt_P450"/>
</dbReference>
<gene>
    <name evidence="12" type="ORF">CALVIDRAFT_504596</name>
</gene>
<comment type="similarity">
    <text evidence="3 10">Belongs to the cytochrome P450 family.</text>
</comment>
<keyword evidence="4 9" id="KW-0349">Heme</keyword>
<evidence type="ECO:0000256" key="1">
    <source>
        <dbReference type="ARBA" id="ARBA00001971"/>
    </source>
</evidence>
<dbReference type="EMBL" id="KV417312">
    <property type="protein sequence ID" value="KZO92275.1"/>
    <property type="molecule type" value="Genomic_DNA"/>
</dbReference>
<dbReference type="OrthoDB" id="1470350at2759"/>
<dbReference type="Gene3D" id="1.10.630.10">
    <property type="entry name" value="Cytochrome P450"/>
    <property type="match status" value="1"/>
</dbReference>
<evidence type="ECO:0000256" key="11">
    <source>
        <dbReference type="SAM" id="MobiDB-lite"/>
    </source>
</evidence>
<protein>
    <submittedName>
        <fullName evidence="12">Cytochrome P450</fullName>
    </submittedName>
</protein>
<comment type="pathway">
    <text evidence="2">Secondary metabolite biosynthesis.</text>
</comment>
<evidence type="ECO:0000256" key="6">
    <source>
        <dbReference type="ARBA" id="ARBA00023002"/>
    </source>
</evidence>